<reference evidence="4 8" key="6">
    <citation type="submission" date="2019-04" db="EMBL/GenBank/DDBJ databases">
        <title>Methylomes of two halophilic Archaea, Haloarcula marismortui and Haloferax mediterranei.</title>
        <authorList>
            <person name="DasSarma S."/>
            <person name="DasSarma P."/>
            <person name="DasSarma S."/>
            <person name="Fomenkov A."/>
            <person name="Vincze T."/>
            <person name="Anton B.P."/>
            <person name="Roberts R.J."/>
        </authorList>
    </citation>
    <scope>NUCLEOTIDE SEQUENCE [LARGE SCALE GENOMIC DNA]</scope>
    <source>
        <strain evidence="4">ATCC 33500</strain>
        <strain evidence="8">ATCC 33500 / DSM 1411 / JCM 8866 / NBRC 14739 / NCIMB 2177 / R-4</strain>
        <plasmid evidence="4 8">pHME505</plasmid>
    </source>
</reference>
<dbReference type="EMBL" id="CP001871">
    <property type="protein sequence ID" value="AFK21559.1"/>
    <property type="molecule type" value="Genomic_DNA"/>
</dbReference>
<keyword evidence="6" id="KW-1185">Reference proteome</keyword>
<dbReference type="OrthoDB" id="350671at2157"/>
<evidence type="ECO:0000313" key="1">
    <source>
        <dbReference type="EMBL" id="AFK21559.1"/>
    </source>
</evidence>
<gene>
    <name evidence="1" type="ordered locus">HFX_6440</name>
    <name evidence="2" type="ORF">BM92_15855</name>
    <name evidence="3" type="ORF">C439_17458</name>
    <name evidence="4" type="ORF">E6P09_15780</name>
</gene>
<sequence>MTDFDGPEISDLNQEVYEVYRNLATEVAAYEQDAEISVPDSFDVGSVHEALDFPLTLWESGRKPTRTVPALVAYEQFLDRDEREIIVRILAGLDAFVGMLDEFIDTDQSDRRHRTKLAVNVAFSSLLSFSSIPEPNRDVVVDALSVYFVEASRIPAVEQEVARALKDETSRERAMELIRFVYGFRARDISVFGTVPALVSDVDIERADRIENDLRTFRAHCLLYDDVRDIEEDLKNGIETPVMWLLDHYDPEEVAAQIEAVYQSFEYSNAEYTNRLCEMEPGCDDLVDELALLASRIR</sequence>
<dbReference type="EMBL" id="CP007554">
    <property type="protein sequence ID" value="AHZ24392.1"/>
    <property type="molecule type" value="Genomic_DNA"/>
</dbReference>
<evidence type="ECO:0000313" key="4">
    <source>
        <dbReference type="EMBL" id="QCQ76792.1"/>
    </source>
</evidence>
<evidence type="ECO:0000313" key="5">
    <source>
        <dbReference type="Proteomes" id="UP000006469"/>
    </source>
</evidence>
<evidence type="ECO:0000313" key="8">
    <source>
        <dbReference type="Proteomes" id="UP000299011"/>
    </source>
</evidence>
<dbReference type="KEGG" id="hme:HFX_6440"/>
<proteinExistence type="predicted"/>
<evidence type="ECO:0008006" key="9">
    <source>
        <dbReference type="Google" id="ProtNLM"/>
    </source>
</evidence>
<evidence type="ECO:0000313" key="2">
    <source>
        <dbReference type="EMBL" id="AHZ24392.1"/>
    </source>
</evidence>
<reference evidence="1" key="5">
    <citation type="submission" date="2014-05" db="EMBL/GenBank/DDBJ databases">
        <authorList>
            <person name="Wang L."/>
            <person name="Yang H."/>
            <person name="Xiang H."/>
        </authorList>
    </citation>
    <scope>NUCLEOTIDE SEQUENCE</scope>
    <source>
        <strain evidence="1">CGMCC 1.2087</strain>
        <plasmid evidence="1">pHM500</plasmid>
    </source>
</reference>
<evidence type="ECO:0000313" key="7">
    <source>
        <dbReference type="Proteomes" id="UP000027075"/>
    </source>
</evidence>
<dbReference type="HOGENOM" id="CLU_926236_0_0_2"/>
<dbReference type="AlphaFoldDB" id="I3RBE9"/>
<geneLocation type="plasmid" evidence="4 8">
    <name>pHME505</name>
</geneLocation>
<reference evidence="2 7" key="4">
    <citation type="submission" date="2014-04" db="EMBL/GenBank/DDBJ databases">
        <title>Transcriptional profiles of Haloferax mediterranei on the basis of nitrogen availability.</title>
        <authorList>
            <person name="Bautista V."/>
        </authorList>
    </citation>
    <scope>NUCLEOTIDE SEQUENCE [LARGE SCALE GENOMIC DNA]</scope>
    <source>
        <strain evidence="2">ATCC 33500</strain>
        <strain evidence="7">ATCC 33500 / DSM 1411 / JCM 8866 / NBRC 14739 / NCIMB 2177 / R-4</strain>
        <plasmid evidence="2">HMPLAS1</plasmid>
        <plasmid evidence="7">Plasmid HMPLAS1</plasmid>
    </source>
</reference>
<accession>I3RBE9</accession>
<evidence type="ECO:0000313" key="3">
    <source>
        <dbReference type="EMBL" id="ELZ97132.1"/>
    </source>
</evidence>
<dbReference type="PATRIC" id="fig|523841.21.peg.3508"/>
<dbReference type="GeneID" id="40157907"/>
<dbReference type="EMBL" id="AOLO01000015">
    <property type="protein sequence ID" value="ELZ97132.1"/>
    <property type="molecule type" value="Genomic_DNA"/>
</dbReference>
<evidence type="ECO:0000313" key="6">
    <source>
        <dbReference type="Proteomes" id="UP000011603"/>
    </source>
</evidence>
<keyword evidence="1" id="KW-0614">Plasmid</keyword>
<organism evidence="1 5">
    <name type="scientific">Haloferax mediterranei (strain ATCC 33500 / DSM 1411 / JCM 8866 / NBRC 14739 / NCIMB 2177 / R-4)</name>
    <name type="common">Halobacterium mediterranei</name>
    <dbReference type="NCBI Taxonomy" id="523841"/>
    <lineage>
        <taxon>Archaea</taxon>
        <taxon>Methanobacteriati</taxon>
        <taxon>Methanobacteriota</taxon>
        <taxon>Stenosarchaea group</taxon>
        <taxon>Halobacteria</taxon>
        <taxon>Halobacteriales</taxon>
        <taxon>Haloferacaceae</taxon>
        <taxon>Haloferax</taxon>
    </lineage>
</organism>
<dbReference type="EMBL" id="CP039140">
    <property type="protein sequence ID" value="QCQ76792.1"/>
    <property type="molecule type" value="Genomic_DNA"/>
</dbReference>
<reference evidence="1 5" key="2">
    <citation type="journal article" date="2012" name="J. Bacteriol.">
        <title>Complete genome sequence of the metabolically versatile halophilic archaeon Haloferax mediterranei, a poly(3-hydroxybutyrate-co-3-hydroxyvalerate) producer.</title>
        <authorList>
            <person name="Han J."/>
            <person name="Zhang F."/>
            <person name="Hou J."/>
            <person name="Liu X."/>
            <person name="Li M."/>
            <person name="Liu H."/>
            <person name="Cai L."/>
            <person name="Zhang B."/>
            <person name="Chen Y."/>
            <person name="Zhou J."/>
            <person name="Hu S."/>
            <person name="Xiang H."/>
        </authorList>
    </citation>
    <scope>NUCLEOTIDE SEQUENCE [LARGE SCALE GENOMIC DNA]</scope>
    <source>
        <strain evidence="5">ATCC 33500 / DSM 1411 / JCM 8866 / NBRC 14739 / NCIMB 2177 / R-4</strain>
        <strain evidence="1">CGMCC 1.2087</strain>
        <plasmid evidence="5">pHM500</plasmid>
    </source>
</reference>
<dbReference type="Proteomes" id="UP000027075">
    <property type="component" value="Plasmid HMPLAS1"/>
</dbReference>
<dbReference type="RefSeq" id="WP_004060686.1">
    <property type="nucleotide sequence ID" value="NC_017944.1"/>
</dbReference>
<reference evidence="1" key="1">
    <citation type="journal article" date="2012" name="Appl. Environ. Microbiol.">
        <title>Identification of the haloarchaeal phasin (PhaP) that functions in polyhydroxyalkanoate accumulation and granule formation in Haloferax mediterranei.</title>
        <authorList>
            <person name="Cai S."/>
            <person name="Cai L."/>
            <person name="Liu H."/>
            <person name="Liu X."/>
            <person name="Han J."/>
            <person name="Zhou J."/>
            <person name="Xiang H."/>
        </authorList>
    </citation>
    <scope>NUCLEOTIDE SEQUENCE</scope>
    <source>
        <strain evidence="1">CGMCC 1.2087</strain>
    </source>
</reference>
<dbReference type="Proteomes" id="UP000006469">
    <property type="component" value="Plasmid pHM500"/>
</dbReference>
<reference evidence="3 6" key="3">
    <citation type="journal article" date="2014" name="PLoS Genet.">
        <title>Phylogenetically driven sequencing of extremely halophilic archaea reveals strategies for static and dynamic osmo-response.</title>
        <authorList>
            <person name="Becker E.A."/>
            <person name="Seitzer P.M."/>
            <person name="Tritt A."/>
            <person name="Larsen D."/>
            <person name="Krusor M."/>
            <person name="Yao A.I."/>
            <person name="Wu D."/>
            <person name="Madern D."/>
            <person name="Eisen J.A."/>
            <person name="Darling A.E."/>
            <person name="Facciotti M.T."/>
        </authorList>
    </citation>
    <scope>NUCLEOTIDE SEQUENCE [LARGE SCALE GENOMIC DNA]</scope>
    <source>
        <strain evidence="3">ATCC 33500</strain>
        <strain evidence="6">ATCC 33500 / DSM 1411 / JCM 8866 / NBRC 14739 / NCIMB 2177 / R-4</strain>
    </source>
</reference>
<geneLocation type="plasmid" evidence="1 5">
    <name>pHM500</name>
</geneLocation>
<dbReference type="Proteomes" id="UP000011603">
    <property type="component" value="Unassembled WGS sequence"/>
</dbReference>
<geneLocation type="plasmid" evidence="2 7">
    <name>HMPLAS1</name>
</geneLocation>
<protein>
    <recommendedName>
        <fullName evidence="9">Polyprenyl synthetase</fullName>
    </recommendedName>
</protein>
<name>I3RBE9_HALMT</name>
<dbReference type="Proteomes" id="UP000299011">
    <property type="component" value="Plasmid pHME505"/>
</dbReference>